<evidence type="ECO:0000256" key="2">
    <source>
        <dbReference type="ARBA" id="ARBA00022692"/>
    </source>
</evidence>
<comment type="caution">
    <text evidence="9">The sequence shown here is derived from an EMBL/GenBank/DDBJ whole genome shotgun (WGS) entry which is preliminary data.</text>
</comment>
<evidence type="ECO:0000256" key="3">
    <source>
        <dbReference type="ARBA" id="ARBA00022737"/>
    </source>
</evidence>
<dbReference type="AlphaFoldDB" id="A0A6A6MTD2"/>
<keyword evidence="2 7" id="KW-0812">Transmembrane</keyword>
<dbReference type="Proteomes" id="UP000467840">
    <property type="component" value="Chromosome 15"/>
</dbReference>
<dbReference type="PANTHER" id="PTHR24186">
    <property type="entry name" value="PROTEIN PHOSPHATASE 1 REGULATORY SUBUNIT"/>
    <property type="match status" value="1"/>
</dbReference>
<keyword evidence="5" id="KW-0040">ANK repeat</keyword>
<evidence type="ECO:0000256" key="4">
    <source>
        <dbReference type="ARBA" id="ARBA00022989"/>
    </source>
</evidence>
<dbReference type="EMBL" id="JAAGAX010000005">
    <property type="protein sequence ID" value="KAF2315835.1"/>
    <property type="molecule type" value="Genomic_DNA"/>
</dbReference>
<evidence type="ECO:0000313" key="9">
    <source>
        <dbReference type="EMBL" id="KAF2315835.1"/>
    </source>
</evidence>
<name>A0A6A6MTD2_HEVBR</name>
<keyword evidence="3" id="KW-0677">Repeat</keyword>
<gene>
    <name evidence="9" type="ORF">GH714_040379</name>
</gene>
<evidence type="ECO:0000256" key="7">
    <source>
        <dbReference type="SAM" id="Phobius"/>
    </source>
</evidence>
<comment type="subcellular location">
    <subcellularLocation>
        <location evidence="1">Membrane</location>
        <topology evidence="1">Multi-pass membrane protein</topology>
    </subcellularLocation>
</comment>
<keyword evidence="4 7" id="KW-1133">Transmembrane helix</keyword>
<reference evidence="9 10" key="1">
    <citation type="journal article" date="2020" name="Mol. Plant">
        <title>The Chromosome-Based Rubber Tree Genome Provides New Insights into Spurge Genome Evolution and Rubber Biosynthesis.</title>
        <authorList>
            <person name="Liu J."/>
            <person name="Shi C."/>
            <person name="Shi C.C."/>
            <person name="Li W."/>
            <person name="Zhang Q.J."/>
            <person name="Zhang Y."/>
            <person name="Li K."/>
            <person name="Lu H.F."/>
            <person name="Shi C."/>
            <person name="Zhu S.T."/>
            <person name="Xiao Z.Y."/>
            <person name="Nan H."/>
            <person name="Yue Y."/>
            <person name="Zhu X.G."/>
            <person name="Wu Y."/>
            <person name="Hong X.N."/>
            <person name="Fan G.Y."/>
            <person name="Tong Y."/>
            <person name="Zhang D."/>
            <person name="Mao C.L."/>
            <person name="Liu Y.L."/>
            <person name="Hao S.J."/>
            <person name="Liu W.Q."/>
            <person name="Lv M.Q."/>
            <person name="Zhang H.B."/>
            <person name="Liu Y."/>
            <person name="Hu-Tang G.R."/>
            <person name="Wang J.P."/>
            <person name="Wang J.H."/>
            <person name="Sun Y.H."/>
            <person name="Ni S.B."/>
            <person name="Chen W.B."/>
            <person name="Zhang X.C."/>
            <person name="Jiao Y.N."/>
            <person name="Eichler E.E."/>
            <person name="Li G.H."/>
            <person name="Liu X."/>
            <person name="Gao L.Z."/>
        </authorList>
    </citation>
    <scope>NUCLEOTIDE SEQUENCE [LARGE SCALE GENOMIC DNA]</scope>
    <source>
        <strain evidence="10">cv. GT1</strain>
        <tissue evidence="9">Leaf</tissue>
    </source>
</reference>
<keyword evidence="10" id="KW-1185">Reference proteome</keyword>
<dbReference type="GO" id="GO:0005886">
    <property type="term" value="C:plasma membrane"/>
    <property type="evidence" value="ECO:0007669"/>
    <property type="project" value="TreeGrafter"/>
</dbReference>
<evidence type="ECO:0000256" key="1">
    <source>
        <dbReference type="ARBA" id="ARBA00004141"/>
    </source>
</evidence>
<proteinExistence type="predicted"/>
<dbReference type="PANTHER" id="PTHR24186:SF38">
    <property type="entry name" value="ANKYRIN REPEAT FAMILY PROTEIN"/>
    <property type="match status" value="1"/>
</dbReference>
<evidence type="ECO:0000259" key="8">
    <source>
        <dbReference type="Pfam" id="PF13962"/>
    </source>
</evidence>
<feature type="transmembrane region" description="Helical" evidence="7">
    <location>
        <begin position="263"/>
        <end position="284"/>
    </location>
</feature>
<keyword evidence="6 7" id="KW-0472">Membrane</keyword>
<evidence type="ECO:0000313" key="10">
    <source>
        <dbReference type="Proteomes" id="UP000467840"/>
    </source>
</evidence>
<accession>A0A6A6MTD2</accession>
<evidence type="ECO:0000256" key="6">
    <source>
        <dbReference type="ARBA" id="ARBA00023136"/>
    </source>
</evidence>
<feature type="transmembrane region" description="Helical" evidence="7">
    <location>
        <begin position="189"/>
        <end position="208"/>
    </location>
</feature>
<feature type="transmembrane region" description="Helical" evidence="7">
    <location>
        <begin position="235"/>
        <end position="256"/>
    </location>
</feature>
<dbReference type="InterPro" id="IPR026961">
    <property type="entry name" value="PGG_dom"/>
</dbReference>
<sequence>MDSRIFSPGDDGGAIEYHELLNIERAACDGNANEFQREDSQGQEHWGHVSASSCIQWSEAAREGRVSSMRELLIRYPESVMDVTPMTRETPLHLATLKLMLEDSPTHSDMVEVNAKNNGGFTALDILEAIPENEEVDVAIKEILVRAGASRGRDIADSSNREVYIEVGKQWQRLFPKQATRSEFLISKYHGLLITSTLLATLTFHAALRPPTVMSEVFHNESSRTFPLEKQDAEINHLFILFNSIAFFTSMALITLLTHELPLMPWLLISVTSTIGAYMCSIMAVSPHEVVTVFFIGSCILLAAFLKCLALDKMVLDFMQWICSRIELT</sequence>
<protein>
    <recommendedName>
        <fullName evidence="8">PGG domain-containing protein</fullName>
    </recommendedName>
</protein>
<evidence type="ECO:0000256" key="5">
    <source>
        <dbReference type="ARBA" id="ARBA00023043"/>
    </source>
</evidence>
<dbReference type="Pfam" id="PF13962">
    <property type="entry name" value="PGG"/>
    <property type="match status" value="1"/>
</dbReference>
<organism evidence="9 10">
    <name type="scientific">Hevea brasiliensis</name>
    <name type="common">Para rubber tree</name>
    <name type="synonym">Siphonia brasiliensis</name>
    <dbReference type="NCBI Taxonomy" id="3981"/>
    <lineage>
        <taxon>Eukaryota</taxon>
        <taxon>Viridiplantae</taxon>
        <taxon>Streptophyta</taxon>
        <taxon>Embryophyta</taxon>
        <taxon>Tracheophyta</taxon>
        <taxon>Spermatophyta</taxon>
        <taxon>Magnoliopsida</taxon>
        <taxon>eudicotyledons</taxon>
        <taxon>Gunneridae</taxon>
        <taxon>Pentapetalae</taxon>
        <taxon>rosids</taxon>
        <taxon>fabids</taxon>
        <taxon>Malpighiales</taxon>
        <taxon>Euphorbiaceae</taxon>
        <taxon>Crotonoideae</taxon>
        <taxon>Micrandreae</taxon>
        <taxon>Hevea</taxon>
    </lineage>
</organism>
<feature type="transmembrane region" description="Helical" evidence="7">
    <location>
        <begin position="290"/>
        <end position="310"/>
    </location>
</feature>
<feature type="domain" description="PGG" evidence="8">
    <location>
        <begin position="192"/>
        <end position="299"/>
    </location>
</feature>